<gene>
    <name evidence="2" type="ORF">NEMVEDRAFT_v1g201211</name>
</gene>
<evidence type="ECO:0000256" key="1">
    <source>
        <dbReference type="SAM" id="MobiDB-lite"/>
    </source>
</evidence>
<feature type="compositionally biased region" description="Low complexity" evidence="1">
    <location>
        <begin position="110"/>
        <end position="129"/>
    </location>
</feature>
<feature type="region of interest" description="Disordered" evidence="1">
    <location>
        <begin position="308"/>
        <end position="592"/>
    </location>
</feature>
<feature type="compositionally biased region" description="Polar residues" evidence="1">
    <location>
        <begin position="1"/>
        <end position="29"/>
    </location>
</feature>
<proteinExistence type="predicted"/>
<dbReference type="EMBL" id="DS469532">
    <property type="protein sequence ID" value="EDO45899.1"/>
    <property type="molecule type" value="Genomic_DNA"/>
</dbReference>
<feature type="compositionally biased region" description="Polar residues" evidence="1">
    <location>
        <begin position="357"/>
        <end position="366"/>
    </location>
</feature>
<protein>
    <submittedName>
        <fullName evidence="2">Uncharacterized protein</fullName>
    </submittedName>
</protein>
<organism evidence="2 3">
    <name type="scientific">Nematostella vectensis</name>
    <name type="common">Starlet sea anemone</name>
    <dbReference type="NCBI Taxonomy" id="45351"/>
    <lineage>
        <taxon>Eukaryota</taxon>
        <taxon>Metazoa</taxon>
        <taxon>Cnidaria</taxon>
        <taxon>Anthozoa</taxon>
        <taxon>Hexacorallia</taxon>
        <taxon>Actiniaria</taxon>
        <taxon>Edwardsiidae</taxon>
        <taxon>Nematostella</taxon>
    </lineage>
</organism>
<dbReference type="InParanoid" id="A7RRX0"/>
<feature type="compositionally biased region" description="Basic and acidic residues" evidence="1">
    <location>
        <begin position="369"/>
        <end position="391"/>
    </location>
</feature>
<evidence type="ECO:0000313" key="2">
    <source>
        <dbReference type="EMBL" id="EDO45899.1"/>
    </source>
</evidence>
<sequence>MQSLRANKAVSPSQIDLKNSKSLGENSSDSQKKAAVTEQGQADNIKEQVPIITRVYYKADGSLRRVSSQRVILEAHYPQVMERDEDHLRVGKAGIVAVVLRKKTKSCGDVESTSSVSSATSTSRTSPSEEVLARIQTARGEASTLNNDPYNINSMAGDSTPRDILTRVQTDGSEARNTLNNFLFNVSTIVGDASFITFPTVTGASASGDVLAKMQATKNETRGTLNNVPYDIISKDGAHSMGEVEGRVQRAETEIGSSEGSVSNVTGLASSGDVLARLQPAHLPGSAPYTLIVVSGTNETGDVARMHKAENGAGNGPLNVPKSRVAGSSTSAEVQAGKVGARKRKAESGGARKRKSVPNTTSSTPRASGRGEVEARMRKPESGAGKRERSVPYKLSSNTWASTSGRVEASMQKSESGAGKRASSVHNTSSNLPGTFIPGDLKSRLRKAEGGTGKSTRSRAYTLSSTPRPTTGKVSAIMQKAENKVGNSSSLSTQGDAKAQGERQLTIKSLRQKNSRKESIIKEEKIKQKPMELFPVTVRKKTGAVKASTQSPSGKSESIASIASRTIPGSTLSSKTISQDDYKTNDQDGTRK</sequence>
<reference evidence="2 3" key="1">
    <citation type="journal article" date="2007" name="Science">
        <title>Sea anemone genome reveals ancestral eumetazoan gene repertoire and genomic organization.</title>
        <authorList>
            <person name="Putnam N.H."/>
            <person name="Srivastava M."/>
            <person name="Hellsten U."/>
            <person name="Dirks B."/>
            <person name="Chapman J."/>
            <person name="Salamov A."/>
            <person name="Terry A."/>
            <person name="Shapiro H."/>
            <person name="Lindquist E."/>
            <person name="Kapitonov V.V."/>
            <person name="Jurka J."/>
            <person name="Genikhovich G."/>
            <person name="Grigoriev I.V."/>
            <person name="Lucas S.M."/>
            <person name="Steele R.E."/>
            <person name="Finnerty J.R."/>
            <person name="Technau U."/>
            <person name="Martindale M.Q."/>
            <person name="Rokhsar D.S."/>
        </authorList>
    </citation>
    <scope>NUCLEOTIDE SEQUENCE [LARGE SCALE GENOMIC DNA]</scope>
    <source>
        <strain evidence="3">CH2 X CH6</strain>
    </source>
</reference>
<feature type="compositionally biased region" description="Polar residues" evidence="1">
    <location>
        <begin position="485"/>
        <end position="495"/>
    </location>
</feature>
<evidence type="ECO:0000313" key="3">
    <source>
        <dbReference type="Proteomes" id="UP000001593"/>
    </source>
</evidence>
<keyword evidence="3" id="KW-1185">Reference proteome</keyword>
<dbReference type="HOGENOM" id="CLU_461021_0_0_1"/>
<accession>A7RRX0</accession>
<feature type="compositionally biased region" description="Polar residues" evidence="1">
    <location>
        <begin position="395"/>
        <end position="415"/>
    </location>
</feature>
<feature type="region of interest" description="Disordered" evidence="1">
    <location>
        <begin position="109"/>
        <end position="129"/>
    </location>
</feature>
<dbReference type="AlphaFoldDB" id="A7RRX0"/>
<feature type="compositionally biased region" description="Basic and acidic residues" evidence="1">
    <location>
        <begin position="515"/>
        <end position="530"/>
    </location>
</feature>
<feature type="compositionally biased region" description="Polar residues" evidence="1">
    <location>
        <begin position="454"/>
        <end position="473"/>
    </location>
</feature>
<feature type="compositionally biased region" description="Basic residues" evidence="1">
    <location>
        <begin position="340"/>
        <end position="356"/>
    </location>
</feature>
<name>A7RRX0_NEMVE</name>
<feature type="compositionally biased region" description="Polar residues" evidence="1">
    <location>
        <begin position="547"/>
        <end position="577"/>
    </location>
</feature>
<feature type="compositionally biased region" description="Polar residues" evidence="1">
    <location>
        <begin position="424"/>
        <end position="433"/>
    </location>
</feature>
<feature type="region of interest" description="Disordered" evidence="1">
    <location>
        <begin position="1"/>
        <end position="41"/>
    </location>
</feature>
<feature type="compositionally biased region" description="Basic and acidic residues" evidence="1">
    <location>
        <begin position="578"/>
        <end position="592"/>
    </location>
</feature>
<dbReference type="Proteomes" id="UP000001593">
    <property type="component" value="Unassembled WGS sequence"/>
</dbReference>